<evidence type="ECO:0000256" key="5">
    <source>
        <dbReference type="ARBA" id="ARBA00023136"/>
    </source>
</evidence>
<evidence type="ECO:0000256" key="6">
    <source>
        <dbReference type="SAM" id="Phobius"/>
    </source>
</evidence>
<dbReference type="InterPro" id="IPR001046">
    <property type="entry name" value="NRAMP_fam"/>
</dbReference>
<feature type="transmembrane region" description="Helical" evidence="6">
    <location>
        <begin position="347"/>
        <end position="365"/>
    </location>
</feature>
<reference evidence="7 8" key="1">
    <citation type="submission" date="2022-11" db="EMBL/GenBank/DDBJ databases">
        <title>Anaerobic phenanthrene biodegradation by a DNRA strain PheN6.</title>
        <authorList>
            <person name="Zhang Z."/>
        </authorList>
    </citation>
    <scope>NUCLEOTIDE SEQUENCE [LARGE SCALE GENOMIC DNA]</scope>
    <source>
        <strain evidence="7 8">PheN6</strain>
    </source>
</reference>
<comment type="caution">
    <text evidence="7">The sequence shown here is derived from an EMBL/GenBank/DDBJ whole genome shotgun (WGS) entry which is preliminary data.</text>
</comment>
<keyword evidence="2" id="KW-0813">Transport</keyword>
<keyword evidence="8" id="KW-1185">Reference proteome</keyword>
<dbReference type="EMBL" id="JAPFQL010000023">
    <property type="protein sequence ID" value="MDC5697019.1"/>
    <property type="molecule type" value="Genomic_DNA"/>
</dbReference>
<feature type="transmembrane region" description="Helical" evidence="6">
    <location>
        <begin position="316"/>
        <end position="335"/>
    </location>
</feature>
<sequence>MKKFFAIALGILTAIGGFVDIGDLVANGLVGARFGMSLAWVVLVGIVGICVFAEMSGRVAAVSGRATFDLIRERLGPRVGLLNLAASMAVTLLTYTAEIGGVALALELATSVNPYLWIPVVGAAVWLVLWRVRFSVLENAFGLAGLALIVFAVALWQLGPDWSALWESASRPSLPDGESRAVYFYYAIALFGAAMTPYEVFFFSSGGVEEGWTAKDLGTMRANVFIGFPLGGLLSLAIAATAAVTFFPQSIEVDTLGQLGLPVGLALGKLGIAFLLLGFFAATFGAACETGLSVGYSIAQYFGWQWGKFVEPLRAARFHTVVLLSTIVGVGVLLTTVDPIMLTEYSIVFSAVALPLTYFPILVVANDRTYMGDHANGRLANTLGTIYLFIVGVAAVAAIPLMVLTRAGQ</sequence>
<dbReference type="RefSeq" id="WP_272461593.1">
    <property type="nucleotide sequence ID" value="NZ_JAPFQL010000023.1"/>
</dbReference>
<feature type="transmembrane region" description="Helical" evidence="6">
    <location>
        <begin position="139"/>
        <end position="158"/>
    </location>
</feature>
<proteinExistence type="predicted"/>
<accession>A0ABT5GFJ2</accession>
<feature type="transmembrane region" description="Helical" evidence="6">
    <location>
        <begin position="75"/>
        <end position="95"/>
    </location>
</feature>
<evidence type="ECO:0000313" key="7">
    <source>
        <dbReference type="EMBL" id="MDC5697019.1"/>
    </source>
</evidence>
<feature type="transmembrane region" description="Helical" evidence="6">
    <location>
        <begin position="183"/>
        <end position="203"/>
    </location>
</feature>
<evidence type="ECO:0000313" key="8">
    <source>
        <dbReference type="Proteomes" id="UP001150259"/>
    </source>
</evidence>
<keyword evidence="3 6" id="KW-0812">Transmembrane</keyword>
<feature type="transmembrane region" description="Helical" evidence="6">
    <location>
        <begin position="115"/>
        <end position="132"/>
    </location>
</feature>
<dbReference type="PANTHER" id="PTHR11706">
    <property type="entry name" value="SOLUTE CARRIER PROTEIN FAMILY 11 MEMBER"/>
    <property type="match status" value="1"/>
</dbReference>
<organism evidence="7 8">
    <name type="scientific">Intrasporangium calvum</name>
    <dbReference type="NCBI Taxonomy" id="53358"/>
    <lineage>
        <taxon>Bacteria</taxon>
        <taxon>Bacillati</taxon>
        <taxon>Actinomycetota</taxon>
        <taxon>Actinomycetes</taxon>
        <taxon>Micrococcales</taxon>
        <taxon>Intrasporangiaceae</taxon>
        <taxon>Intrasporangium</taxon>
    </lineage>
</organism>
<feature type="transmembrane region" description="Helical" evidence="6">
    <location>
        <begin position="224"/>
        <end position="247"/>
    </location>
</feature>
<dbReference type="Proteomes" id="UP001150259">
    <property type="component" value="Unassembled WGS sequence"/>
</dbReference>
<feature type="transmembrane region" description="Helical" evidence="6">
    <location>
        <begin position="32"/>
        <end position="54"/>
    </location>
</feature>
<keyword evidence="5 6" id="KW-0472">Membrane</keyword>
<evidence type="ECO:0000256" key="4">
    <source>
        <dbReference type="ARBA" id="ARBA00022989"/>
    </source>
</evidence>
<keyword evidence="4 6" id="KW-1133">Transmembrane helix</keyword>
<evidence type="ECO:0000256" key="3">
    <source>
        <dbReference type="ARBA" id="ARBA00022692"/>
    </source>
</evidence>
<feature type="transmembrane region" description="Helical" evidence="6">
    <location>
        <begin position="385"/>
        <end position="404"/>
    </location>
</feature>
<protein>
    <submittedName>
        <fullName evidence="7">Divalent metal cation transporter</fullName>
    </submittedName>
</protein>
<evidence type="ECO:0000256" key="1">
    <source>
        <dbReference type="ARBA" id="ARBA00004141"/>
    </source>
</evidence>
<name>A0ABT5GFJ2_9MICO</name>
<dbReference type="Pfam" id="PF01566">
    <property type="entry name" value="Nramp"/>
    <property type="match status" value="1"/>
</dbReference>
<gene>
    <name evidence="7" type="ORF">OO014_07085</name>
</gene>
<evidence type="ECO:0000256" key="2">
    <source>
        <dbReference type="ARBA" id="ARBA00022448"/>
    </source>
</evidence>
<dbReference type="PANTHER" id="PTHR11706:SF33">
    <property type="entry name" value="NATURAL RESISTANCE-ASSOCIATED MACROPHAGE PROTEIN 2"/>
    <property type="match status" value="1"/>
</dbReference>
<comment type="subcellular location">
    <subcellularLocation>
        <location evidence="1">Membrane</location>
        <topology evidence="1">Multi-pass membrane protein</topology>
    </subcellularLocation>
</comment>